<protein>
    <submittedName>
        <fullName evidence="3">LanC-like protein 2-like protein</fullName>
    </submittedName>
</protein>
<keyword evidence="2" id="KW-0862">Zinc</keyword>
<evidence type="ECO:0000256" key="1">
    <source>
        <dbReference type="ARBA" id="ARBA00007179"/>
    </source>
</evidence>
<dbReference type="AlphaFoldDB" id="A0A1Y3ASM0"/>
<dbReference type="CDD" id="cd04794">
    <property type="entry name" value="euk_LANCL"/>
    <property type="match status" value="1"/>
</dbReference>
<feature type="binding site" evidence="2">
    <location>
        <position position="172"/>
    </location>
    <ligand>
        <name>Zn(2+)</name>
        <dbReference type="ChEBI" id="CHEBI:29105"/>
    </ligand>
</feature>
<keyword evidence="4" id="KW-1185">Reference proteome</keyword>
<dbReference type="SUPFAM" id="SSF158745">
    <property type="entry name" value="LanC-like"/>
    <property type="match status" value="1"/>
</dbReference>
<dbReference type="EMBL" id="MUJZ01066912">
    <property type="protein sequence ID" value="OTF70175.1"/>
    <property type="molecule type" value="Genomic_DNA"/>
</dbReference>
<evidence type="ECO:0000256" key="2">
    <source>
        <dbReference type="PIRSR" id="PIRSR607822-1"/>
    </source>
</evidence>
<dbReference type="PRINTS" id="PR01950">
    <property type="entry name" value="LANCSUPER"/>
</dbReference>
<name>A0A1Y3ASM0_EURMA</name>
<comment type="similarity">
    <text evidence="1">Belongs to the LanC-like protein family.</text>
</comment>
<dbReference type="InterPro" id="IPR012341">
    <property type="entry name" value="6hp_glycosidase-like_sf"/>
</dbReference>
<feature type="binding site" evidence="2">
    <location>
        <position position="219"/>
    </location>
    <ligand>
        <name>Zn(2+)</name>
        <dbReference type="ChEBI" id="CHEBI:29105"/>
    </ligand>
</feature>
<comment type="caution">
    <text evidence="3">The sequence shown here is derived from an EMBL/GenBank/DDBJ whole genome shotgun (WGS) entry which is preliminary data.</text>
</comment>
<proteinExistence type="inferred from homology"/>
<dbReference type="Proteomes" id="UP000194236">
    <property type="component" value="Unassembled WGS sequence"/>
</dbReference>
<feature type="binding site" evidence="2">
    <location>
        <position position="218"/>
    </location>
    <ligand>
        <name>Zn(2+)</name>
        <dbReference type="ChEBI" id="CHEBI:29105"/>
    </ligand>
</feature>
<keyword evidence="2" id="KW-0479">Metal-binding</keyword>
<reference evidence="3 4" key="1">
    <citation type="submission" date="2017-03" db="EMBL/GenBank/DDBJ databases">
        <title>Genome Survey of Euroglyphus maynei.</title>
        <authorList>
            <person name="Arlian L.G."/>
            <person name="Morgan M.S."/>
            <person name="Rider S.D."/>
        </authorList>
    </citation>
    <scope>NUCLEOTIDE SEQUENCE [LARGE SCALE GENOMIC DNA]</scope>
    <source>
        <strain evidence="3">Arlian Lab</strain>
        <tissue evidence="3">Whole body</tissue>
    </source>
</reference>
<dbReference type="OrthoDB" id="10257263at2759"/>
<dbReference type="Pfam" id="PF05147">
    <property type="entry name" value="LANC_like"/>
    <property type="match status" value="1"/>
</dbReference>
<organism evidence="3 4">
    <name type="scientific">Euroglyphus maynei</name>
    <name type="common">Mayne's house dust mite</name>
    <dbReference type="NCBI Taxonomy" id="6958"/>
    <lineage>
        <taxon>Eukaryota</taxon>
        <taxon>Metazoa</taxon>
        <taxon>Ecdysozoa</taxon>
        <taxon>Arthropoda</taxon>
        <taxon>Chelicerata</taxon>
        <taxon>Arachnida</taxon>
        <taxon>Acari</taxon>
        <taxon>Acariformes</taxon>
        <taxon>Sarcoptiformes</taxon>
        <taxon>Astigmata</taxon>
        <taxon>Psoroptidia</taxon>
        <taxon>Analgoidea</taxon>
        <taxon>Pyroglyphidae</taxon>
        <taxon>Pyroglyphinae</taxon>
        <taxon>Euroglyphus</taxon>
    </lineage>
</organism>
<sequence>MCGEIGVLATATLIYHYQNKDYGQLLRNILSFHPNVCCIESNLPDEVLYGRAGYLYTLLFLRSKIPNLHSTITDHMIRQVICAILDSGKKTSQNLHSKWPLTYVWHDKPYVGGAHGYGGILYMLLEAVEHIGSEELVNLIRPTLDMIVDQQFSSGNFPPCLGETDDKLLHWCHGGPGLVYLLATAESIFNDGKYLQAALKAGNDIWQRGLLRKGYGLCHGTTGNAYAFLRLYRLTNDERHLHRAIKFTEWCCHYGQHGCRTPDRPYSLMEGMAGTLYFFLDIINPFEARFPAFQL</sequence>
<dbReference type="GO" id="GO:0005886">
    <property type="term" value="C:plasma membrane"/>
    <property type="evidence" value="ECO:0007669"/>
    <property type="project" value="TreeGrafter"/>
</dbReference>
<dbReference type="InterPro" id="IPR020464">
    <property type="entry name" value="LanC-like_prot_euk"/>
</dbReference>
<accession>A0A1Y3ASM0</accession>
<dbReference type="PRINTS" id="PR01951">
    <property type="entry name" value="LANCEUKARYTE"/>
</dbReference>
<dbReference type="GO" id="GO:0046872">
    <property type="term" value="F:metal ion binding"/>
    <property type="evidence" value="ECO:0007669"/>
    <property type="project" value="UniProtKB-KW"/>
</dbReference>
<gene>
    <name evidence="3" type="ORF">BLA29_003876</name>
</gene>
<dbReference type="PANTHER" id="PTHR12736">
    <property type="entry name" value="LANC-LIKE PROTEIN"/>
    <property type="match status" value="1"/>
</dbReference>
<dbReference type="GO" id="GO:0031179">
    <property type="term" value="P:peptide modification"/>
    <property type="evidence" value="ECO:0007669"/>
    <property type="project" value="InterPro"/>
</dbReference>
<evidence type="ECO:0000313" key="3">
    <source>
        <dbReference type="EMBL" id="OTF70175.1"/>
    </source>
</evidence>
<dbReference type="InterPro" id="IPR007822">
    <property type="entry name" value="LANC-like"/>
</dbReference>
<dbReference type="Gene3D" id="1.50.10.10">
    <property type="match status" value="1"/>
</dbReference>
<dbReference type="GO" id="GO:0005975">
    <property type="term" value="P:carbohydrate metabolic process"/>
    <property type="evidence" value="ECO:0007669"/>
    <property type="project" value="InterPro"/>
</dbReference>
<dbReference type="SMART" id="SM01260">
    <property type="entry name" value="LANC_like"/>
    <property type="match status" value="1"/>
</dbReference>
<dbReference type="PANTHER" id="PTHR12736:SF21">
    <property type="entry name" value="LANC-LIKE PROTEIN 2"/>
    <property type="match status" value="1"/>
</dbReference>
<evidence type="ECO:0000313" key="4">
    <source>
        <dbReference type="Proteomes" id="UP000194236"/>
    </source>
</evidence>